<protein>
    <submittedName>
        <fullName evidence="1">Uncharacterized protein</fullName>
    </submittedName>
</protein>
<organism evidence="1">
    <name type="scientific">Arundo donax</name>
    <name type="common">Giant reed</name>
    <name type="synonym">Donax arundinaceus</name>
    <dbReference type="NCBI Taxonomy" id="35708"/>
    <lineage>
        <taxon>Eukaryota</taxon>
        <taxon>Viridiplantae</taxon>
        <taxon>Streptophyta</taxon>
        <taxon>Embryophyta</taxon>
        <taxon>Tracheophyta</taxon>
        <taxon>Spermatophyta</taxon>
        <taxon>Magnoliopsida</taxon>
        <taxon>Liliopsida</taxon>
        <taxon>Poales</taxon>
        <taxon>Poaceae</taxon>
        <taxon>PACMAD clade</taxon>
        <taxon>Arundinoideae</taxon>
        <taxon>Arundineae</taxon>
        <taxon>Arundo</taxon>
    </lineage>
</organism>
<reference evidence="1" key="2">
    <citation type="journal article" date="2015" name="Data Brief">
        <title>Shoot transcriptome of the giant reed, Arundo donax.</title>
        <authorList>
            <person name="Barrero R.A."/>
            <person name="Guerrero F.D."/>
            <person name="Moolhuijzen P."/>
            <person name="Goolsby J.A."/>
            <person name="Tidwell J."/>
            <person name="Bellgard S.E."/>
            <person name="Bellgard M.I."/>
        </authorList>
    </citation>
    <scope>NUCLEOTIDE SEQUENCE</scope>
    <source>
        <tissue evidence="1">Shoot tissue taken approximately 20 cm above the soil surface</tissue>
    </source>
</reference>
<dbReference type="AlphaFoldDB" id="A0A0A8ZAC4"/>
<evidence type="ECO:0000313" key="1">
    <source>
        <dbReference type="EMBL" id="JAD33660.1"/>
    </source>
</evidence>
<accession>A0A0A8ZAC4</accession>
<reference evidence="1" key="1">
    <citation type="submission" date="2014-09" db="EMBL/GenBank/DDBJ databases">
        <authorList>
            <person name="Magalhaes I.L.F."/>
            <person name="Oliveira U."/>
            <person name="Santos F.R."/>
            <person name="Vidigal T.H.D.A."/>
            <person name="Brescovit A.D."/>
            <person name="Santos A.J."/>
        </authorList>
    </citation>
    <scope>NUCLEOTIDE SEQUENCE</scope>
    <source>
        <tissue evidence="1">Shoot tissue taken approximately 20 cm above the soil surface</tissue>
    </source>
</reference>
<dbReference type="EMBL" id="GBRH01264235">
    <property type="protein sequence ID" value="JAD33660.1"/>
    <property type="molecule type" value="Transcribed_RNA"/>
</dbReference>
<name>A0A0A8ZAC4_ARUDO</name>
<proteinExistence type="predicted"/>
<sequence length="41" mass="4781">MPFWQRDSRGYMVSVSLHMIQEVNALASRSIYCSGYFSLYS</sequence>